<gene>
    <name evidence="1" type="ORF">SCALOS_LOCUS7958</name>
</gene>
<proteinExistence type="predicted"/>
<accession>A0ACA9N3V5</accession>
<dbReference type="Proteomes" id="UP000789860">
    <property type="component" value="Unassembled WGS sequence"/>
</dbReference>
<protein>
    <submittedName>
        <fullName evidence="1">10767_t:CDS:1</fullName>
    </submittedName>
</protein>
<name>A0ACA9N3V5_9GLOM</name>
<dbReference type="EMBL" id="CAJVPM010019609">
    <property type="protein sequence ID" value="CAG8630625.1"/>
    <property type="molecule type" value="Genomic_DNA"/>
</dbReference>
<reference evidence="1" key="1">
    <citation type="submission" date="2021-06" db="EMBL/GenBank/DDBJ databases">
        <authorList>
            <person name="Kallberg Y."/>
            <person name="Tangrot J."/>
            <person name="Rosling A."/>
        </authorList>
    </citation>
    <scope>NUCLEOTIDE SEQUENCE</scope>
    <source>
        <strain evidence="1">AU212A</strain>
    </source>
</reference>
<sequence>EIMGELDSKLVKYFKQQKLEKTKKKDAKCQRIHFKHKIIGLLRIFIRSQPTNPLIFELLIPLLELAKNEKTDEVAKSAFSLINFRISIKDMPNQFDNDRVLTLLQQTHNMALKACYSNFAALCWKVGNFLLKSLIKCHKNNLNNDIEGEHLNQDLKKPISIYESTYEKWIRKSSCLNMKSFSELPNHVPQISWYLSNIFLGFTDPKTAKNPKKVMIAYDISSSIFKNAIPKKKQEPVNNSVINALVQRSRESLKSIIQFVSQDLQCGEKHFDSQTLKSVMRFAILVMRRTSFNVSKDKIKSTWDADQLQPLLKNIRELPRYKSSQVIMNHINEIINIIS</sequence>
<organism evidence="1 2">
    <name type="scientific">Scutellospora calospora</name>
    <dbReference type="NCBI Taxonomy" id="85575"/>
    <lineage>
        <taxon>Eukaryota</taxon>
        <taxon>Fungi</taxon>
        <taxon>Fungi incertae sedis</taxon>
        <taxon>Mucoromycota</taxon>
        <taxon>Glomeromycotina</taxon>
        <taxon>Glomeromycetes</taxon>
        <taxon>Diversisporales</taxon>
        <taxon>Gigasporaceae</taxon>
        <taxon>Scutellospora</taxon>
    </lineage>
</organism>
<evidence type="ECO:0000313" key="1">
    <source>
        <dbReference type="EMBL" id="CAG8630625.1"/>
    </source>
</evidence>
<evidence type="ECO:0000313" key="2">
    <source>
        <dbReference type="Proteomes" id="UP000789860"/>
    </source>
</evidence>
<keyword evidence="2" id="KW-1185">Reference proteome</keyword>
<comment type="caution">
    <text evidence="1">The sequence shown here is derived from an EMBL/GenBank/DDBJ whole genome shotgun (WGS) entry which is preliminary data.</text>
</comment>
<feature type="non-terminal residue" evidence="1">
    <location>
        <position position="1"/>
    </location>
</feature>